<dbReference type="Gramene" id="AET7Gv20320300.1">
    <property type="protein sequence ID" value="AET7Gv20320300.1"/>
    <property type="gene ID" value="AET7Gv20320300"/>
</dbReference>
<dbReference type="GO" id="GO:0008146">
    <property type="term" value="F:sulfotransferase activity"/>
    <property type="evidence" value="ECO:0007669"/>
    <property type="project" value="InterPro"/>
</dbReference>
<dbReference type="STRING" id="200361.A0A453QTZ1"/>
<dbReference type="InterPro" id="IPR027417">
    <property type="entry name" value="P-loop_NTPase"/>
</dbReference>
<accession>A0A453QTZ1</accession>
<dbReference type="Proteomes" id="UP000015105">
    <property type="component" value="Chromosome 7D"/>
</dbReference>
<comment type="similarity">
    <text evidence="1 3">Belongs to the sulfotransferase 1 family.</text>
</comment>
<evidence type="ECO:0000256" key="1">
    <source>
        <dbReference type="ARBA" id="ARBA00005771"/>
    </source>
</evidence>
<keyword evidence="2 3" id="KW-0808">Transferase</keyword>
<proteinExistence type="inferred from homology"/>
<reference evidence="5" key="5">
    <citation type="journal article" date="2021" name="G3 (Bethesda)">
        <title>Aegilops tauschii genome assembly Aet v5.0 features greater sequence contiguity and improved annotation.</title>
        <authorList>
            <person name="Wang L."/>
            <person name="Zhu T."/>
            <person name="Rodriguez J.C."/>
            <person name="Deal K.R."/>
            <person name="Dubcovsky J."/>
            <person name="McGuire P.E."/>
            <person name="Lux T."/>
            <person name="Spannagl M."/>
            <person name="Mayer K.F.X."/>
            <person name="Baldrich P."/>
            <person name="Meyers B.C."/>
            <person name="Huo N."/>
            <person name="Gu Y.Q."/>
            <person name="Zhou H."/>
            <person name="Devos K.M."/>
            <person name="Bennetzen J.L."/>
            <person name="Unver T."/>
            <person name="Budak H."/>
            <person name="Gulick P.J."/>
            <person name="Galiba G."/>
            <person name="Kalapos B."/>
            <person name="Nelson D.R."/>
            <person name="Li P."/>
            <person name="You F.M."/>
            <person name="Luo M.C."/>
            <person name="Dvorak J."/>
        </authorList>
    </citation>
    <scope>NUCLEOTIDE SEQUENCE [LARGE SCALE GENOMIC DNA]</scope>
    <source>
        <strain evidence="5">cv. AL8/78</strain>
    </source>
</reference>
<name>A0A453QTZ1_AEGTS</name>
<dbReference type="AlphaFoldDB" id="A0A453QTZ1"/>
<evidence type="ECO:0000259" key="4">
    <source>
        <dbReference type="Pfam" id="PF00685"/>
    </source>
</evidence>
<evidence type="ECO:0000256" key="2">
    <source>
        <dbReference type="ARBA" id="ARBA00022679"/>
    </source>
</evidence>
<reference evidence="5" key="3">
    <citation type="journal article" date="2017" name="Nature">
        <title>Genome sequence of the progenitor of the wheat D genome Aegilops tauschii.</title>
        <authorList>
            <person name="Luo M.C."/>
            <person name="Gu Y.Q."/>
            <person name="Puiu D."/>
            <person name="Wang H."/>
            <person name="Twardziok S.O."/>
            <person name="Deal K.R."/>
            <person name="Huo N."/>
            <person name="Zhu T."/>
            <person name="Wang L."/>
            <person name="Wang Y."/>
            <person name="McGuire P.E."/>
            <person name="Liu S."/>
            <person name="Long H."/>
            <person name="Ramasamy R.K."/>
            <person name="Rodriguez J.C."/>
            <person name="Van S.L."/>
            <person name="Yuan L."/>
            <person name="Wang Z."/>
            <person name="Xia Z."/>
            <person name="Xiao L."/>
            <person name="Anderson O.D."/>
            <person name="Ouyang S."/>
            <person name="Liang Y."/>
            <person name="Zimin A.V."/>
            <person name="Pertea G."/>
            <person name="Qi P."/>
            <person name="Bennetzen J.L."/>
            <person name="Dai X."/>
            <person name="Dawson M.W."/>
            <person name="Muller H.G."/>
            <person name="Kugler K."/>
            <person name="Rivarola-Duarte L."/>
            <person name="Spannagl M."/>
            <person name="Mayer K.F.X."/>
            <person name="Lu F.H."/>
            <person name="Bevan M.W."/>
            <person name="Leroy P."/>
            <person name="Li P."/>
            <person name="You F.M."/>
            <person name="Sun Q."/>
            <person name="Liu Z."/>
            <person name="Lyons E."/>
            <person name="Wicker T."/>
            <person name="Salzberg S.L."/>
            <person name="Devos K.M."/>
            <person name="Dvorak J."/>
        </authorList>
    </citation>
    <scope>NUCLEOTIDE SEQUENCE [LARGE SCALE GENOMIC DNA]</scope>
    <source>
        <strain evidence="5">cv. AL8/78</strain>
    </source>
</reference>
<dbReference type="Gene3D" id="3.40.50.300">
    <property type="entry name" value="P-loop containing nucleotide triphosphate hydrolases"/>
    <property type="match status" value="1"/>
</dbReference>
<keyword evidence="6" id="KW-1185">Reference proteome</keyword>
<evidence type="ECO:0000313" key="6">
    <source>
        <dbReference type="Proteomes" id="UP000015105"/>
    </source>
</evidence>
<reference evidence="6" key="1">
    <citation type="journal article" date="2014" name="Science">
        <title>Ancient hybridizations among the ancestral genomes of bread wheat.</title>
        <authorList>
            <consortium name="International Wheat Genome Sequencing Consortium,"/>
            <person name="Marcussen T."/>
            <person name="Sandve S.R."/>
            <person name="Heier L."/>
            <person name="Spannagl M."/>
            <person name="Pfeifer M."/>
            <person name="Jakobsen K.S."/>
            <person name="Wulff B.B."/>
            <person name="Steuernagel B."/>
            <person name="Mayer K.F."/>
            <person name="Olsen O.A."/>
        </authorList>
    </citation>
    <scope>NUCLEOTIDE SEQUENCE [LARGE SCALE GENOMIC DNA]</scope>
    <source>
        <strain evidence="6">cv. AL8/78</strain>
    </source>
</reference>
<dbReference type="EnsemblPlants" id="AET7Gv20320300.1">
    <property type="protein sequence ID" value="AET7Gv20320300.1"/>
    <property type="gene ID" value="AET7Gv20320300"/>
</dbReference>
<dbReference type="Pfam" id="PF00685">
    <property type="entry name" value="Sulfotransfer_1"/>
    <property type="match status" value="1"/>
</dbReference>
<protein>
    <recommendedName>
        <fullName evidence="3">Sulfotransferase</fullName>
        <ecNumber evidence="3">2.8.2.-</ecNumber>
    </recommendedName>
</protein>
<dbReference type="SUPFAM" id="SSF52540">
    <property type="entry name" value="P-loop containing nucleoside triphosphate hydrolases"/>
    <property type="match status" value="1"/>
</dbReference>
<organism evidence="5 6">
    <name type="scientific">Aegilops tauschii subsp. strangulata</name>
    <name type="common">Goatgrass</name>
    <dbReference type="NCBI Taxonomy" id="200361"/>
    <lineage>
        <taxon>Eukaryota</taxon>
        <taxon>Viridiplantae</taxon>
        <taxon>Streptophyta</taxon>
        <taxon>Embryophyta</taxon>
        <taxon>Tracheophyta</taxon>
        <taxon>Spermatophyta</taxon>
        <taxon>Magnoliopsida</taxon>
        <taxon>Liliopsida</taxon>
        <taxon>Poales</taxon>
        <taxon>Poaceae</taxon>
        <taxon>BOP clade</taxon>
        <taxon>Pooideae</taxon>
        <taxon>Triticodae</taxon>
        <taxon>Triticeae</taxon>
        <taxon>Triticinae</taxon>
        <taxon>Aegilops</taxon>
    </lineage>
</organism>
<sequence>MELEFGRSLEDGRAGGARVGGAPFTALTRHTPALLSPATAHHGGGVRLPDRVHLPDPKDAFISSWFFTKKEAAATAARAQAGEYTDKQQTAPPRHTFEEAFELFCDGKCVNGPQWRHVLGYLEESMRRPEKVLFLRYEEMLRDPARNVKKLAEFMRCAFSREEEADGVVHAIVELCSLESLKNMAVNKIGSHAWFASWRTSPSSGRVWLGTGATTSRRRWRSGRIRSSRRHCKARGSASPSQSRPRECAGDMDACMMLA</sequence>
<dbReference type="PANTHER" id="PTHR11783">
    <property type="entry name" value="SULFOTRANSFERASE SULT"/>
    <property type="match status" value="1"/>
</dbReference>
<evidence type="ECO:0000256" key="3">
    <source>
        <dbReference type="RuleBase" id="RU361155"/>
    </source>
</evidence>
<dbReference type="InterPro" id="IPR000863">
    <property type="entry name" value="Sulfotransferase_dom"/>
</dbReference>
<reference evidence="6" key="2">
    <citation type="journal article" date="2017" name="Nat. Plants">
        <title>The Aegilops tauschii genome reveals multiple impacts of transposons.</title>
        <authorList>
            <person name="Zhao G."/>
            <person name="Zou C."/>
            <person name="Li K."/>
            <person name="Wang K."/>
            <person name="Li T."/>
            <person name="Gao L."/>
            <person name="Zhang X."/>
            <person name="Wang H."/>
            <person name="Yang Z."/>
            <person name="Liu X."/>
            <person name="Jiang W."/>
            <person name="Mao L."/>
            <person name="Kong X."/>
            <person name="Jiao Y."/>
            <person name="Jia J."/>
        </authorList>
    </citation>
    <scope>NUCLEOTIDE SEQUENCE [LARGE SCALE GENOMIC DNA]</scope>
    <source>
        <strain evidence="6">cv. AL8/78</strain>
    </source>
</reference>
<evidence type="ECO:0000313" key="5">
    <source>
        <dbReference type="EnsemblPlants" id="AET7Gv20320300.1"/>
    </source>
</evidence>
<reference evidence="5" key="4">
    <citation type="submission" date="2019-03" db="UniProtKB">
        <authorList>
            <consortium name="EnsemblPlants"/>
        </authorList>
    </citation>
    <scope>IDENTIFICATION</scope>
</reference>
<feature type="domain" description="Sulfotransferase" evidence="4">
    <location>
        <begin position="56"/>
        <end position="188"/>
    </location>
</feature>
<dbReference type="EC" id="2.8.2.-" evidence="3"/>